<evidence type="ECO:0000256" key="3">
    <source>
        <dbReference type="ARBA" id="ARBA00022741"/>
    </source>
</evidence>
<name>A0A133Y7E4_9FIRM</name>
<dbReference type="EMBL" id="LSCV01000042">
    <property type="protein sequence ID" value="KXB39149.1"/>
    <property type="molecule type" value="Genomic_DNA"/>
</dbReference>
<dbReference type="PANTHER" id="PTHR42798:SF6">
    <property type="entry name" value="CELL DIVISION ATP-BINDING PROTEIN FTSE"/>
    <property type="match status" value="1"/>
</dbReference>
<dbReference type="GO" id="GO:0005524">
    <property type="term" value="F:ATP binding"/>
    <property type="evidence" value="ECO:0007669"/>
    <property type="project" value="UniProtKB-KW"/>
</dbReference>
<dbReference type="InterPro" id="IPR003593">
    <property type="entry name" value="AAA+_ATPase"/>
</dbReference>
<gene>
    <name evidence="6" type="ORF">HMPREF1872_01179</name>
</gene>
<protein>
    <submittedName>
        <fullName evidence="6">ABC transporter, ATP-binding protein</fullName>
    </submittedName>
</protein>
<dbReference type="OrthoDB" id="9802264at2"/>
<dbReference type="InterPro" id="IPR017871">
    <property type="entry name" value="ABC_transporter-like_CS"/>
</dbReference>
<evidence type="ECO:0000256" key="1">
    <source>
        <dbReference type="ARBA" id="ARBA00005417"/>
    </source>
</evidence>
<keyword evidence="3" id="KW-0547">Nucleotide-binding</keyword>
<organism evidence="6 7">
    <name type="scientific">Amygdalobacter nucleatus</name>
    <dbReference type="NCBI Taxonomy" id="3029274"/>
    <lineage>
        <taxon>Bacteria</taxon>
        <taxon>Bacillati</taxon>
        <taxon>Bacillota</taxon>
        <taxon>Clostridia</taxon>
        <taxon>Eubacteriales</taxon>
        <taxon>Oscillospiraceae</taxon>
        <taxon>Amygdalobacter</taxon>
    </lineage>
</organism>
<dbReference type="STRING" id="1497955.HMPREF1872_01179"/>
<proteinExistence type="inferred from homology"/>
<dbReference type="CDD" id="cd03255">
    <property type="entry name" value="ABC_MJ0796_LolCDE_FtsE"/>
    <property type="match status" value="1"/>
</dbReference>
<keyword evidence="7" id="KW-1185">Reference proteome</keyword>
<dbReference type="GO" id="GO:0016887">
    <property type="term" value="F:ATP hydrolysis activity"/>
    <property type="evidence" value="ECO:0007669"/>
    <property type="project" value="InterPro"/>
</dbReference>
<dbReference type="Pfam" id="PF00005">
    <property type="entry name" value="ABC_tran"/>
    <property type="match status" value="1"/>
</dbReference>
<evidence type="ECO:0000259" key="5">
    <source>
        <dbReference type="PROSITE" id="PS50893"/>
    </source>
</evidence>
<keyword evidence="2" id="KW-0813">Transport</keyword>
<dbReference type="InterPro" id="IPR017911">
    <property type="entry name" value="MacB-like_ATP-bd"/>
</dbReference>
<dbReference type="Gene3D" id="3.40.50.300">
    <property type="entry name" value="P-loop containing nucleotide triphosphate hydrolases"/>
    <property type="match status" value="1"/>
</dbReference>
<reference evidence="7" key="1">
    <citation type="submission" date="2016-01" db="EMBL/GenBank/DDBJ databases">
        <authorList>
            <person name="Mitreva M."/>
            <person name="Pepin K.H."/>
            <person name="Mihindukulasuriya K.A."/>
            <person name="Fulton R."/>
            <person name="Fronick C."/>
            <person name="O'Laughlin M."/>
            <person name="Miner T."/>
            <person name="Herter B."/>
            <person name="Rosa B.A."/>
            <person name="Cordes M."/>
            <person name="Tomlinson C."/>
            <person name="Wollam A."/>
            <person name="Palsikar V.B."/>
            <person name="Mardis E.R."/>
            <person name="Wilson R.K."/>
        </authorList>
    </citation>
    <scope>NUCLEOTIDE SEQUENCE [LARGE SCALE GENOMIC DNA]</scope>
    <source>
        <strain evidence="7">KA00274</strain>
    </source>
</reference>
<dbReference type="PROSITE" id="PS00211">
    <property type="entry name" value="ABC_TRANSPORTER_1"/>
    <property type="match status" value="1"/>
</dbReference>
<dbReference type="GO" id="GO:0098796">
    <property type="term" value="C:membrane protein complex"/>
    <property type="evidence" value="ECO:0007669"/>
    <property type="project" value="UniProtKB-ARBA"/>
</dbReference>
<dbReference type="PANTHER" id="PTHR42798">
    <property type="entry name" value="LIPOPROTEIN-RELEASING SYSTEM ATP-BINDING PROTEIN LOLD"/>
    <property type="match status" value="1"/>
</dbReference>
<dbReference type="Proteomes" id="UP000070080">
    <property type="component" value="Unassembled WGS sequence"/>
</dbReference>
<dbReference type="SMART" id="SM00382">
    <property type="entry name" value="AAA"/>
    <property type="match status" value="1"/>
</dbReference>
<dbReference type="FunFam" id="3.40.50.300:FF:000032">
    <property type="entry name" value="Export ABC transporter ATP-binding protein"/>
    <property type="match status" value="1"/>
</dbReference>
<dbReference type="SUPFAM" id="SSF52540">
    <property type="entry name" value="P-loop containing nucleoside triphosphate hydrolases"/>
    <property type="match status" value="1"/>
</dbReference>
<feature type="domain" description="ABC transporter" evidence="5">
    <location>
        <begin position="6"/>
        <end position="237"/>
    </location>
</feature>
<evidence type="ECO:0000256" key="4">
    <source>
        <dbReference type="ARBA" id="ARBA00022840"/>
    </source>
</evidence>
<sequence length="237" mass="26182">MKEVIASLEHVCKYYGQKNNIVRALDDVSLELYKSEFTAIVGASGSGKSTLLHCLVGLDNITSGKIVVAGKALVGMNDSSLTKFRREHVGFVFQAFNLLPSLNVEENILLPLLLAHRKFDKVKVKEVAELLGLEERLKHLPSELSGGQQQRVALARALIMQNDILVCDEPTGNLDTKSSSEVMHLLRSAVDELKQTVIVVTHDRKIAAMADRVIAISDGKVYRDFEYPEQAELAEVI</sequence>
<dbReference type="InterPro" id="IPR003439">
    <property type="entry name" value="ABC_transporter-like_ATP-bd"/>
</dbReference>
<accession>A0A133Y7E4</accession>
<keyword evidence="4 6" id="KW-0067">ATP-binding</keyword>
<dbReference type="RefSeq" id="WP_066714708.1">
    <property type="nucleotide sequence ID" value="NZ_JARFNM010000001.1"/>
</dbReference>
<evidence type="ECO:0000313" key="6">
    <source>
        <dbReference type="EMBL" id="KXB39149.1"/>
    </source>
</evidence>
<evidence type="ECO:0000256" key="2">
    <source>
        <dbReference type="ARBA" id="ARBA00022448"/>
    </source>
</evidence>
<comment type="caution">
    <text evidence="6">The sequence shown here is derived from an EMBL/GenBank/DDBJ whole genome shotgun (WGS) entry which is preliminary data.</text>
</comment>
<evidence type="ECO:0000313" key="7">
    <source>
        <dbReference type="Proteomes" id="UP000070080"/>
    </source>
</evidence>
<dbReference type="PROSITE" id="PS50893">
    <property type="entry name" value="ABC_TRANSPORTER_2"/>
    <property type="match status" value="1"/>
</dbReference>
<dbReference type="AlphaFoldDB" id="A0A133Y7E4"/>
<dbReference type="GO" id="GO:0022857">
    <property type="term" value="F:transmembrane transporter activity"/>
    <property type="evidence" value="ECO:0007669"/>
    <property type="project" value="UniProtKB-ARBA"/>
</dbReference>
<dbReference type="InterPro" id="IPR027417">
    <property type="entry name" value="P-loop_NTPase"/>
</dbReference>
<comment type="similarity">
    <text evidence="1">Belongs to the ABC transporter superfamily.</text>
</comment>